<evidence type="ECO:0000256" key="1">
    <source>
        <dbReference type="SAM" id="MobiDB-lite"/>
    </source>
</evidence>
<dbReference type="Pfam" id="PF02470">
    <property type="entry name" value="MlaD"/>
    <property type="match status" value="1"/>
</dbReference>
<reference evidence="4 5" key="1">
    <citation type="submission" date="2018-10" db="EMBL/GenBank/DDBJ databases">
        <title>Genomic Encyclopedia of Archaeal and Bacterial Type Strains, Phase II (KMG-II): from individual species to whole genera.</title>
        <authorList>
            <person name="Goeker M."/>
        </authorList>
    </citation>
    <scope>NUCLEOTIDE SEQUENCE [LARGE SCALE GENOMIC DNA]</scope>
    <source>
        <strain evidence="4 5">DSM 14954</strain>
    </source>
</reference>
<dbReference type="Proteomes" id="UP000278962">
    <property type="component" value="Unassembled WGS sequence"/>
</dbReference>
<name>A0A660LH90_9ACTN</name>
<dbReference type="OrthoDB" id="5242258at2"/>
<keyword evidence="2" id="KW-0472">Membrane</keyword>
<dbReference type="InterPro" id="IPR003399">
    <property type="entry name" value="Mce/MlaD"/>
</dbReference>
<keyword evidence="2" id="KW-1133">Transmembrane helix</keyword>
<accession>A0A660LH90</accession>
<proteinExistence type="predicted"/>
<feature type="region of interest" description="Disordered" evidence="1">
    <location>
        <begin position="436"/>
        <end position="456"/>
    </location>
</feature>
<keyword evidence="5" id="KW-1185">Reference proteome</keyword>
<dbReference type="AlphaFoldDB" id="A0A660LH90"/>
<protein>
    <submittedName>
        <fullName evidence="4">Phospholipid/cholesterol/gamma-HCH transport system substrate-binding protein</fullName>
    </submittedName>
</protein>
<organism evidence="4 5">
    <name type="scientific">Solirubrobacter pauli</name>
    <dbReference type="NCBI Taxonomy" id="166793"/>
    <lineage>
        <taxon>Bacteria</taxon>
        <taxon>Bacillati</taxon>
        <taxon>Actinomycetota</taxon>
        <taxon>Thermoleophilia</taxon>
        <taxon>Solirubrobacterales</taxon>
        <taxon>Solirubrobacteraceae</taxon>
        <taxon>Solirubrobacter</taxon>
    </lineage>
</organism>
<dbReference type="InterPro" id="IPR052336">
    <property type="entry name" value="MlaD_Phospholipid_Transporter"/>
</dbReference>
<evidence type="ECO:0000259" key="3">
    <source>
        <dbReference type="Pfam" id="PF02470"/>
    </source>
</evidence>
<feature type="domain" description="Mce/MlaD" evidence="3">
    <location>
        <begin position="51"/>
        <end position="126"/>
    </location>
</feature>
<dbReference type="EMBL" id="RBIL01000001">
    <property type="protein sequence ID" value="RKQ93696.1"/>
    <property type="molecule type" value="Genomic_DNA"/>
</dbReference>
<dbReference type="RefSeq" id="WP_121252054.1">
    <property type="nucleotide sequence ID" value="NZ_RBIL01000001.1"/>
</dbReference>
<feature type="compositionally biased region" description="Gly residues" evidence="1">
    <location>
        <begin position="446"/>
        <end position="456"/>
    </location>
</feature>
<comment type="caution">
    <text evidence="4">The sequence shown here is derived from an EMBL/GenBank/DDBJ whole genome shotgun (WGS) entry which is preliminary data.</text>
</comment>
<gene>
    <name evidence="4" type="ORF">C8N24_3567</name>
</gene>
<evidence type="ECO:0000313" key="5">
    <source>
        <dbReference type="Proteomes" id="UP000278962"/>
    </source>
</evidence>
<keyword evidence="2" id="KW-0812">Transmembrane</keyword>
<sequence>MKAAIRKHFPDFLAILGLLVVALVVSVYILDKQRLSLPAGVPVLGKDFFEIEAEMTTAQAVTPGQGQTVNIAGVEVGEIASVKLRDGKAIIGMKIQRKHDRIYKDASILLRPKTGLKDMVAELTPGTPEAGRLKEGGVIPISQTLPDVNLDEILASLDADTRDYLLLLLNDGAEGLGSERKGRQLAQAIRRLEPTAKYAREINEGLAERRANLARVVHNFSLLTTELGRRDTQLANFVQNSNSVFATLAEQDASLQAILQRLPGTLNTTRTTLGKVETLADTLGPTLESLRPAARALAPSLRQTRPFLRESTPIIRDELRPFTRAALPTVQELRPAMRDLAATTPDLTRSLTVANQLLNAAAYNPPGGAEEGLLFWQSWLNHTGNSVFSTADAHGPIRRGLFLVSCNSSQLLDAVAQANPQLGTLVQLLNKPSQETICPTSTQGPAAGGGAPATGG</sequence>
<dbReference type="PANTHER" id="PTHR33371">
    <property type="entry name" value="INTERMEMBRANE PHOSPHOLIPID TRANSPORT SYSTEM BINDING PROTEIN MLAD-RELATED"/>
    <property type="match status" value="1"/>
</dbReference>
<evidence type="ECO:0000313" key="4">
    <source>
        <dbReference type="EMBL" id="RKQ93696.1"/>
    </source>
</evidence>
<dbReference type="PANTHER" id="PTHR33371:SF4">
    <property type="entry name" value="INTERMEMBRANE PHOSPHOLIPID TRANSPORT SYSTEM BINDING PROTEIN MLAD"/>
    <property type="match status" value="1"/>
</dbReference>
<evidence type="ECO:0000256" key="2">
    <source>
        <dbReference type="SAM" id="Phobius"/>
    </source>
</evidence>
<feature type="transmembrane region" description="Helical" evidence="2">
    <location>
        <begin position="12"/>
        <end position="30"/>
    </location>
</feature>